<dbReference type="CDD" id="cd12121">
    <property type="entry name" value="MARK_C_like"/>
    <property type="match status" value="1"/>
</dbReference>
<feature type="compositionally biased region" description="Polar residues" evidence="11">
    <location>
        <begin position="844"/>
        <end position="853"/>
    </location>
</feature>
<dbReference type="InterPro" id="IPR054539">
    <property type="entry name" value="Beta-prop_PDH"/>
</dbReference>
<feature type="compositionally biased region" description="Polar residues" evidence="11">
    <location>
        <begin position="462"/>
        <end position="480"/>
    </location>
</feature>
<dbReference type="Pfam" id="PF22807">
    <property type="entry name" value="TrAA12"/>
    <property type="match status" value="1"/>
</dbReference>
<evidence type="ECO:0000256" key="10">
    <source>
        <dbReference type="PROSITE-ProRule" id="PRU10141"/>
    </source>
</evidence>
<accession>A0A423V9D7</accession>
<feature type="compositionally biased region" description="Basic and acidic residues" evidence="11">
    <location>
        <begin position="76"/>
        <end position="95"/>
    </location>
</feature>
<dbReference type="GO" id="GO:0106310">
    <property type="term" value="F:protein serine kinase activity"/>
    <property type="evidence" value="ECO:0007669"/>
    <property type="project" value="RHEA"/>
</dbReference>
<evidence type="ECO:0000256" key="6">
    <source>
        <dbReference type="ARBA" id="ARBA00022777"/>
    </source>
</evidence>
<feature type="region of interest" description="Disordered" evidence="11">
    <location>
        <begin position="791"/>
        <end position="964"/>
    </location>
</feature>
<keyword evidence="4" id="KW-0808">Transferase</keyword>
<dbReference type="Pfam" id="PF02149">
    <property type="entry name" value="KA1"/>
    <property type="match status" value="1"/>
</dbReference>
<feature type="region of interest" description="Disordered" evidence="11">
    <location>
        <begin position="284"/>
        <end position="574"/>
    </location>
</feature>
<dbReference type="Gene3D" id="3.30.310.80">
    <property type="entry name" value="Kinase associated domain 1, KA1"/>
    <property type="match status" value="1"/>
</dbReference>
<dbReference type="InterPro" id="IPR011042">
    <property type="entry name" value="6-blade_b-propeller_TolB-like"/>
</dbReference>
<dbReference type="InterPro" id="IPR000719">
    <property type="entry name" value="Prot_kinase_dom"/>
</dbReference>
<feature type="region of interest" description="Disordered" evidence="11">
    <location>
        <begin position="635"/>
        <end position="721"/>
    </location>
</feature>
<keyword evidence="7 10" id="KW-0067">ATP-binding</keyword>
<keyword evidence="3" id="KW-0723">Serine/threonine-protein kinase</keyword>
<evidence type="ECO:0000256" key="5">
    <source>
        <dbReference type="ARBA" id="ARBA00022741"/>
    </source>
</evidence>
<evidence type="ECO:0000256" key="2">
    <source>
        <dbReference type="ARBA" id="ARBA00012513"/>
    </source>
</evidence>
<dbReference type="EC" id="2.7.11.1" evidence="2"/>
<feature type="compositionally biased region" description="Basic and acidic residues" evidence="11">
    <location>
        <begin position="659"/>
        <end position="670"/>
    </location>
</feature>
<feature type="compositionally biased region" description="Polar residues" evidence="11">
    <location>
        <begin position="871"/>
        <end position="890"/>
    </location>
</feature>
<dbReference type="SUPFAM" id="SSF103243">
    <property type="entry name" value="KA1-like"/>
    <property type="match status" value="1"/>
</dbReference>
<comment type="caution">
    <text evidence="13">The sequence shown here is derived from an EMBL/GenBank/DDBJ whole genome shotgun (WGS) entry which is preliminary data.</text>
</comment>
<evidence type="ECO:0000256" key="7">
    <source>
        <dbReference type="ARBA" id="ARBA00022840"/>
    </source>
</evidence>
<evidence type="ECO:0000256" key="4">
    <source>
        <dbReference type="ARBA" id="ARBA00022679"/>
    </source>
</evidence>
<dbReference type="Proteomes" id="UP000284375">
    <property type="component" value="Unassembled WGS sequence"/>
</dbReference>
<name>A0A423V9D7_CYTCH</name>
<keyword evidence="6" id="KW-0418">Kinase</keyword>
<dbReference type="GO" id="GO:0000226">
    <property type="term" value="P:microtubule cytoskeleton organization"/>
    <property type="evidence" value="ECO:0007669"/>
    <property type="project" value="TreeGrafter"/>
</dbReference>
<gene>
    <name evidence="13" type="ORF">VSDG_09790</name>
</gene>
<dbReference type="SUPFAM" id="SSF56112">
    <property type="entry name" value="Protein kinase-like (PK-like)"/>
    <property type="match status" value="1"/>
</dbReference>
<dbReference type="GO" id="GO:0035556">
    <property type="term" value="P:intracellular signal transduction"/>
    <property type="evidence" value="ECO:0007669"/>
    <property type="project" value="TreeGrafter"/>
</dbReference>
<dbReference type="PROSITE" id="PS50032">
    <property type="entry name" value="KA1"/>
    <property type="match status" value="1"/>
</dbReference>
<dbReference type="InterPro" id="IPR028375">
    <property type="entry name" value="KA1/Ssp2_C"/>
</dbReference>
<comment type="catalytic activity">
    <reaction evidence="8">
        <text>L-threonyl-[protein] + ATP = O-phospho-L-threonyl-[protein] + ADP + H(+)</text>
        <dbReference type="Rhea" id="RHEA:46608"/>
        <dbReference type="Rhea" id="RHEA-COMP:11060"/>
        <dbReference type="Rhea" id="RHEA-COMP:11605"/>
        <dbReference type="ChEBI" id="CHEBI:15378"/>
        <dbReference type="ChEBI" id="CHEBI:30013"/>
        <dbReference type="ChEBI" id="CHEBI:30616"/>
        <dbReference type="ChEBI" id="CHEBI:61977"/>
        <dbReference type="ChEBI" id="CHEBI:456216"/>
        <dbReference type="EC" id="2.7.11.1"/>
    </reaction>
</comment>
<reference evidence="13 14" key="1">
    <citation type="submission" date="2015-09" db="EMBL/GenBank/DDBJ databases">
        <title>Host preference determinants of Valsa canker pathogens revealed by comparative genomics.</title>
        <authorList>
            <person name="Yin Z."/>
            <person name="Huang L."/>
        </authorList>
    </citation>
    <scope>NUCLEOTIDE SEQUENCE [LARGE SCALE GENOMIC DNA]</scope>
    <source>
        <strain evidence="13 14">YSFL</strain>
    </source>
</reference>
<dbReference type="Gene3D" id="3.30.200.20">
    <property type="entry name" value="Phosphorylase Kinase, domain 1"/>
    <property type="match status" value="1"/>
</dbReference>
<feature type="compositionally biased region" description="Polar residues" evidence="11">
    <location>
        <begin position="242"/>
        <end position="253"/>
    </location>
</feature>
<feature type="compositionally biased region" description="Basic and acidic residues" evidence="11">
    <location>
        <begin position="536"/>
        <end position="555"/>
    </location>
</feature>
<organism evidence="13 14">
    <name type="scientific">Cytospora chrysosperma</name>
    <name type="common">Cytospora canker fungus</name>
    <name type="synonym">Sphaeria chrysosperma</name>
    <dbReference type="NCBI Taxonomy" id="252740"/>
    <lineage>
        <taxon>Eukaryota</taxon>
        <taxon>Fungi</taxon>
        <taxon>Dikarya</taxon>
        <taxon>Ascomycota</taxon>
        <taxon>Pezizomycotina</taxon>
        <taxon>Sordariomycetes</taxon>
        <taxon>Sordariomycetidae</taxon>
        <taxon>Diaporthales</taxon>
        <taxon>Cytosporaceae</taxon>
        <taxon>Cytospora</taxon>
    </lineage>
</organism>
<protein>
    <recommendedName>
        <fullName evidence="2">non-specific serine/threonine protein kinase</fullName>
        <ecNumber evidence="2">2.7.11.1</ecNumber>
    </recommendedName>
</protein>
<evidence type="ECO:0000256" key="11">
    <source>
        <dbReference type="SAM" id="MobiDB-lite"/>
    </source>
</evidence>
<evidence type="ECO:0000313" key="13">
    <source>
        <dbReference type="EMBL" id="ROV87480.1"/>
    </source>
</evidence>
<comment type="similarity">
    <text evidence="1">Belongs to the protein kinase superfamily. CAMK Ser/Thr protein kinase family. NIM1 subfamily.</text>
</comment>
<feature type="domain" description="KA1" evidence="12">
    <location>
        <begin position="722"/>
        <end position="771"/>
    </location>
</feature>
<dbReference type="GO" id="GO:0004674">
    <property type="term" value="F:protein serine/threonine kinase activity"/>
    <property type="evidence" value="ECO:0007669"/>
    <property type="project" value="UniProtKB-KW"/>
</dbReference>
<dbReference type="Pfam" id="PF00069">
    <property type="entry name" value="Pkinase"/>
    <property type="match status" value="1"/>
</dbReference>
<keyword evidence="14" id="KW-1185">Reference proteome</keyword>
<dbReference type="InterPro" id="IPR001772">
    <property type="entry name" value="KA1_dom"/>
</dbReference>
<dbReference type="PANTHER" id="PTHR24346">
    <property type="entry name" value="MAP/MICROTUBULE AFFINITY-REGULATING KINASE"/>
    <property type="match status" value="1"/>
</dbReference>
<dbReference type="GO" id="GO:0005737">
    <property type="term" value="C:cytoplasm"/>
    <property type="evidence" value="ECO:0007669"/>
    <property type="project" value="TreeGrafter"/>
</dbReference>
<evidence type="ECO:0000256" key="8">
    <source>
        <dbReference type="ARBA" id="ARBA00047899"/>
    </source>
</evidence>
<feature type="region of interest" description="Disordered" evidence="11">
    <location>
        <begin position="72"/>
        <end position="95"/>
    </location>
</feature>
<feature type="compositionally biased region" description="Basic and acidic residues" evidence="11">
    <location>
        <begin position="936"/>
        <end position="951"/>
    </location>
</feature>
<evidence type="ECO:0000256" key="1">
    <source>
        <dbReference type="ARBA" id="ARBA00010791"/>
    </source>
</evidence>
<dbReference type="PANTHER" id="PTHR24346:SF82">
    <property type="entry name" value="KP78A-RELATED"/>
    <property type="match status" value="1"/>
</dbReference>
<evidence type="ECO:0000256" key="9">
    <source>
        <dbReference type="ARBA" id="ARBA00048679"/>
    </source>
</evidence>
<dbReference type="SMART" id="SM00220">
    <property type="entry name" value="S_TKc"/>
    <property type="match status" value="1"/>
</dbReference>
<dbReference type="PROSITE" id="PS00107">
    <property type="entry name" value="PROTEIN_KINASE_ATP"/>
    <property type="match status" value="1"/>
</dbReference>
<feature type="compositionally biased region" description="Polar residues" evidence="11">
    <location>
        <begin position="520"/>
        <end position="530"/>
    </location>
</feature>
<feature type="region of interest" description="Disordered" evidence="11">
    <location>
        <begin position="1"/>
        <end position="36"/>
    </location>
</feature>
<proteinExistence type="inferred from homology"/>
<sequence length="1497" mass="163480">MATTVAHNTGPAAVPSTADPRAPGQPKARSRTTIPTQSGKWILGKTIGAGSMGKVKLAKKEDSNEQVACKIIPRGSVDDGHHSRAERERNEQGKEIRTAREAAIVTLLSHPYICGLRDVVRTNYHWYMLFEYVNVTDPKQRATMGEVMVHPWMNKGYSGPPDNFLPRREPIMLPLDPEVINAMTGFNFGPPEVIQSQLTRLIESEEYQRGVRAFQQEKDMPQPARDGDKKRGMFDFYKRRNSMSSRDTLTAPSSEALGLGNDPMNAFSPLLSIYYLVKEKQDRERVDNVVPTLSTQQPPAQKEKDPIPEIAPPREAHTNASAYEMPGEKATGGRTRQRARTHGEDEAPDKAALLSPRAALGTEAQTDRPEKKESAAAGILRRFSTRRRPKEPERLDKDRTHPPQVHIQSPSEQPPVPGIPPRKSFSIRRSRREREDGSTSQIRSGSSQPQHSDLLSPPITAGVSTAGQKTGLGRSTSVNSADFRRKRVMGSGTDVKDPPTTSGSEHSMAGQRPQVEGRATASSRSVSMRTKSLGHARRESIQARRARREEQREANVPEETDVDAGDISGLSNERLDNSDLAKPVFLKGLFSVSTTSTKPIHDIRADIKRVLKQLGVDYKEIRGGFRCVRAPSIDLKKVEPPNSPTQGPGHRRRFSFGLRTERAEDIRDMVDGTQPNTPRTPGRARDDRSGSNSDVSDIETSRDPGGPSRRHPGETTTRVQDDLGGNMVLEFEIFIVKVPMISLHGIQFKRMAGNTWQFKNMADHILKELRLRNSSTVSHLRQIVSATGVQSGTFSVPTKDSRDQVDRDNNDDIDSDSSGLDNHQDPELQGQHLPPPQYPISEASGETATSLVSYRTAPPPFSSLFASPSSVTDQPHGSADQHTSSGSAISQHHKLYHAEEGTEGPRERSLPAPAYEPPAGSSSASTTAVQDSLANETKRALPQDTKGSSKDDDAEPPPAYEEGYSPLQSFSYVMAAAGGASSIITQVQQGGPPINTIGDVGADETITMDLRGTRFVLSRDELLTLPEFVLLSLFPNGLFPEGHMGGAAEGDAVQVDVSASLTPYDPESLQYMLDFFRKVASSIPSESSPPASQDGDAMSIEPLVGAGHGDSSKRAGIIVLREDLDFYVIPPKPDIQQAEMMEVKRAAARALLKQNGIFSGLKRSDEPGTTEAHLIEMLTAGGFNHEDKWGHRAGEPHKAVVCSLALARLRSDIRGNEMGNNAVGMAQKLLLFWRKPARRCWWEGVELDDVEGVDGKLKANNTLLVSRGSSENMDLVAAQLNSGHSQVRSFDISSLPDGRPYDSPSEGRLMGWGLRNSVGVAEHPVTGGIYSVENSADQVQRNGTDIHENNPGEEMNFLGHLNHSTDVQGGNYGYPVCFALWDTGNFPGRQDMTVGSQFALNISEEFNDTTSPLDILFNPDGSTAFVTFHGSWDRTEPTGYVLSSVHFDSTSGEPLAPPDSTNATVDILSNADLSKCPDGCFRPVGLAWDGQGRLFCE</sequence>
<feature type="compositionally biased region" description="Basic and acidic residues" evidence="11">
    <location>
        <begin position="799"/>
        <end position="810"/>
    </location>
</feature>
<keyword evidence="5 10" id="KW-0547">Nucleotide-binding</keyword>
<feature type="binding site" evidence="10">
    <location>
        <position position="70"/>
    </location>
    <ligand>
        <name>ATP</name>
        <dbReference type="ChEBI" id="CHEBI:30616"/>
    </ligand>
</feature>
<feature type="compositionally biased region" description="Basic and acidic residues" evidence="11">
    <location>
        <begin position="365"/>
        <end position="374"/>
    </location>
</feature>
<dbReference type="InterPro" id="IPR011009">
    <property type="entry name" value="Kinase-like_dom_sf"/>
</dbReference>
<evidence type="ECO:0000259" key="12">
    <source>
        <dbReference type="PROSITE" id="PS50032"/>
    </source>
</evidence>
<feature type="region of interest" description="Disordered" evidence="11">
    <location>
        <begin position="242"/>
        <end position="262"/>
    </location>
</feature>
<evidence type="ECO:0000313" key="14">
    <source>
        <dbReference type="Proteomes" id="UP000284375"/>
    </source>
</evidence>
<dbReference type="STRING" id="252740.A0A423V9D7"/>
<feature type="compositionally biased region" description="Basic and acidic residues" evidence="11">
    <location>
        <begin position="301"/>
        <end position="317"/>
    </location>
</feature>
<feature type="compositionally biased region" description="Basic and acidic residues" evidence="11">
    <location>
        <begin position="390"/>
        <end position="401"/>
    </location>
</feature>
<dbReference type="OrthoDB" id="1928777at2759"/>
<feature type="compositionally biased region" description="Basic and acidic residues" evidence="11">
    <location>
        <begin position="896"/>
        <end position="909"/>
    </location>
</feature>
<evidence type="ECO:0000256" key="3">
    <source>
        <dbReference type="ARBA" id="ARBA00022527"/>
    </source>
</evidence>
<comment type="catalytic activity">
    <reaction evidence="9">
        <text>L-seryl-[protein] + ATP = O-phospho-L-seryl-[protein] + ADP + H(+)</text>
        <dbReference type="Rhea" id="RHEA:17989"/>
        <dbReference type="Rhea" id="RHEA-COMP:9863"/>
        <dbReference type="Rhea" id="RHEA-COMP:11604"/>
        <dbReference type="ChEBI" id="CHEBI:15378"/>
        <dbReference type="ChEBI" id="CHEBI:29999"/>
        <dbReference type="ChEBI" id="CHEBI:30616"/>
        <dbReference type="ChEBI" id="CHEBI:83421"/>
        <dbReference type="ChEBI" id="CHEBI:456216"/>
        <dbReference type="EC" id="2.7.11.1"/>
    </reaction>
</comment>
<dbReference type="EMBL" id="LJZO01000082">
    <property type="protein sequence ID" value="ROV87480.1"/>
    <property type="molecule type" value="Genomic_DNA"/>
</dbReference>
<dbReference type="InterPro" id="IPR017441">
    <property type="entry name" value="Protein_kinase_ATP_BS"/>
</dbReference>
<dbReference type="GO" id="GO:0005524">
    <property type="term" value="F:ATP binding"/>
    <property type="evidence" value="ECO:0007669"/>
    <property type="project" value="UniProtKB-UniRule"/>
</dbReference>
<feature type="compositionally biased region" description="Polar residues" evidence="11">
    <location>
        <begin position="441"/>
        <end position="453"/>
    </location>
</feature>
<dbReference type="Gene3D" id="2.120.10.30">
    <property type="entry name" value="TolB, C-terminal domain"/>
    <property type="match status" value="1"/>
</dbReference>